<feature type="region of interest" description="Disordered" evidence="1">
    <location>
        <begin position="1"/>
        <end position="28"/>
    </location>
</feature>
<evidence type="ECO:0000313" key="2">
    <source>
        <dbReference type="EMBL" id="KAK4724001.1"/>
    </source>
</evidence>
<accession>A0AAV9LE65</accession>
<evidence type="ECO:0000256" key="1">
    <source>
        <dbReference type="SAM" id="MobiDB-lite"/>
    </source>
</evidence>
<dbReference type="AlphaFoldDB" id="A0AAV9LE65"/>
<feature type="compositionally biased region" description="Low complexity" evidence="1">
    <location>
        <begin position="117"/>
        <end position="132"/>
    </location>
</feature>
<evidence type="ECO:0000313" key="3">
    <source>
        <dbReference type="Proteomes" id="UP001311915"/>
    </source>
</evidence>
<organism evidence="2 3">
    <name type="scientific">Solanum pinnatisectum</name>
    <name type="common">tansyleaf nightshade</name>
    <dbReference type="NCBI Taxonomy" id="50273"/>
    <lineage>
        <taxon>Eukaryota</taxon>
        <taxon>Viridiplantae</taxon>
        <taxon>Streptophyta</taxon>
        <taxon>Embryophyta</taxon>
        <taxon>Tracheophyta</taxon>
        <taxon>Spermatophyta</taxon>
        <taxon>Magnoliopsida</taxon>
        <taxon>eudicotyledons</taxon>
        <taxon>Gunneridae</taxon>
        <taxon>Pentapetalae</taxon>
        <taxon>asterids</taxon>
        <taxon>lamiids</taxon>
        <taxon>Solanales</taxon>
        <taxon>Solanaceae</taxon>
        <taxon>Solanoideae</taxon>
        <taxon>Solaneae</taxon>
        <taxon>Solanum</taxon>
    </lineage>
</organism>
<proteinExistence type="predicted"/>
<name>A0AAV9LE65_9SOLN</name>
<dbReference type="PRINTS" id="PR01217">
    <property type="entry name" value="PRICHEXTENSN"/>
</dbReference>
<comment type="caution">
    <text evidence="2">The sequence shown here is derived from an EMBL/GenBank/DDBJ whole genome shotgun (WGS) entry which is preliminary data.</text>
</comment>
<sequence>MTNPTTSDPIGPRHIMVPNDSPETSEDRTTIQYDEHIALLILEIEDLRIREHFPPHQPPPTNNNLSPTGPANPPNLLPIYTPLQIQPPTYTTYATPPNPPLVNPHNQPPIHTPYASLPTNTYPLPTTTPKSTKTFREYDLR</sequence>
<reference evidence="2 3" key="1">
    <citation type="submission" date="2023-10" db="EMBL/GenBank/DDBJ databases">
        <title>Genome-Wide Identification Analysis in wild type Solanum Pinnatisectum Reveals Some Genes Defensing Phytophthora Infestans.</title>
        <authorList>
            <person name="Sun C."/>
        </authorList>
    </citation>
    <scope>NUCLEOTIDE SEQUENCE [LARGE SCALE GENOMIC DNA]</scope>
    <source>
        <strain evidence="2">LQN</strain>
        <tissue evidence="2">Leaf</tissue>
    </source>
</reference>
<protein>
    <recommendedName>
        <fullName evidence="4">Extensin-like</fullName>
    </recommendedName>
</protein>
<dbReference type="Proteomes" id="UP001311915">
    <property type="component" value="Unassembled WGS sequence"/>
</dbReference>
<feature type="compositionally biased region" description="Pro residues" evidence="1">
    <location>
        <begin position="96"/>
        <end position="111"/>
    </location>
</feature>
<dbReference type="EMBL" id="JAWPEI010000006">
    <property type="protein sequence ID" value="KAK4724001.1"/>
    <property type="molecule type" value="Genomic_DNA"/>
</dbReference>
<evidence type="ECO:0008006" key="4">
    <source>
        <dbReference type="Google" id="ProtNLM"/>
    </source>
</evidence>
<gene>
    <name evidence="2" type="ORF">R3W88_026780</name>
</gene>
<feature type="region of interest" description="Disordered" evidence="1">
    <location>
        <begin position="52"/>
        <end position="141"/>
    </location>
</feature>
<keyword evidence="3" id="KW-1185">Reference proteome</keyword>